<proteinExistence type="predicted"/>
<dbReference type="Gene3D" id="3.30.70.1290">
    <property type="entry name" value="Transposase IS200-like"/>
    <property type="match status" value="1"/>
</dbReference>
<organism evidence="2 3">
    <name type="scientific">Pedobacter rhodius</name>
    <dbReference type="NCBI Taxonomy" id="3004098"/>
    <lineage>
        <taxon>Bacteria</taxon>
        <taxon>Pseudomonadati</taxon>
        <taxon>Bacteroidota</taxon>
        <taxon>Sphingobacteriia</taxon>
        <taxon>Sphingobacteriales</taxon>
        <taxon>Sphingobacteriaceae</taxon>
        <taxon>Pedobacter</taxon>
    </lineage>
</organism>
<dbReference type="PANTHER" id="PTHR36966">
    <property type="entry name" value="REP-ASSOCIATED TYROSINE TRANSPOSASE"/>
    <property type="match status" value="1"/>
</dbReference>
<sequence>MNSDIFKNRRKSFLEYNETYFWTCTIKNWKKLLNPEPYKKIVIDSLKKLVDHKFIEVYGFVIMPNHIHIILKPIKPNGKEKPTSSFLKETSHELKKDLIINYPQILKHFLVRESDRSYRIWQRDPLAIDLFNIHVLEQKLNYMHNNPLQERWNLVTRPEDYRWSSATFYENGVDEFKILTNYRDRF</sequence>
<dbReference type="EMBL" id="JAPWGL010000001">
    <property type="protein sequence ID" value="MCZ4222211.1"/>
    <property type="molecule type" value="Genomic_DNA"/>
</dbReference>
<dbReference type="RefSeq" id="WP_269414021.1">
    <property type="nucleotide sequence ID" value="NZ_JAPWGL010000001.1"/>
</dbReference>
<reference evidence="2" key="1">
    <citation type="submission" date="2022-12" db="EMBL/GenBank/DDBJ databases">
        <title>Genome sequence of SJ11.</title>
        <authorList>
            <person name="Woo H."/>
        </authorList>
    </citation>
    <scope>NUCLEOTIDE SEQUENCE</scope>
    <source>
        <strain evidence="2">SJ11</strain>
    </source>
</reference>
<dbReference type="SMART" id="SM01321">
    <property type="entry name" value="Y1_Tnp"/>
    <property type="match status" value="1"/>
</dbReference>
<evidence type="ECO:0000313" key="2">
    <source>
        <dbReference type="EMBL" id="MCZ4222211.1"/>
    </source>
</evidence>
<dbReference type="PANTHER" id="PTHR36966:SF1">
    <property type="entry name" value="REP-ASSOCIATED TYROSINE TRANSPOSASE"/>
    <property type="match status" value="1"/>
</dbReference>
<protein>
    <submittedName>
        <fullName evidence="2">Transposase</fullName>
    </submittedName>
</protein>
<accession>A0ABT4KTZ4</accession>
<name>A0ABT4KTZ4_9SPHI</name>
<dbReference type="InterPro" id="IPR002686">
    <property type="entry name" value="Transposase_17"/>
</dbReference>
<comment type="caution">
    <text evidence="2">The sequence shown here is derived from an EMBL/GenBank/DDBJ whole genome shotgun (WGS) entry which is preliminary data.</text>
</comment>
<dbReference type="SUPFAM" id="SSF143422">
    <property type="entry name" value="Transposase IS200-like"/>
    <property type="match status" value="1"/>
</dbReference>
<feature type="domain" description="Transposase IS200-like" evidence="1">
    <location>
        <begin position="15"/>
        <end position="146"/>
    </location>
</feature>
<keyword evidence="3" id="KW-1185">Reference proteome</keyword>
<evidence type="ECO:0000313" key="3">
    <source>
        <dbReference type="Proteomes" id="UP001144341"/>
    </source>
</evidence>
<evidence type="ECO:0000259" key="1">
    <source>
        <dbReference type="SMART" id="SM01321"/>
    </source>
</evidence>
<gene>
    <name evidence="2" type="ORF">O0931_02765</name>
</gene>
<dbReference type="InterPro" id="IPR052715">
    <property type="entry name" value="RAYT_transposase"/>
</dbReference>
<dbReference type="Proteomes" id="UP001144341">
    <property type="component" value="Unassembled WGS sequence"/>
</dbReference>
<dbReference type="InterPro" id="IPR036515">
    <property type="entry name" value="Transposase_17_sf"/>
</dbReference>